<sequence length="859" mass="99054">MGSLREVRESIISEEEPSEAVALLPMKSDQGGPRKRDIELEIEPLYVKEEIDDDYYLKFSPKYKRRHVELVFSDAILLVLDFLQIYCLIFSIALRWTWPEDWSYHTRFLFLFNLDIWEFIKLQLPGVYKPASNYYIPSSEMLIDYRLYLLAWGSLVFLFILSFICIYISINMKKNPNMLVQLARLKRVYITLCQVLALPFGVAICRLFFCTPYVDLLDVHNEITCWTGIHFAYILPFLAIAIVYYIVFPIWMISKIRPHLVSSKAERHEGYIQLKETEYAHSLGTLWLVNLYFLFSSFKRFHVYYRPIIHILKGVLLLWYATLFYEKNFQIGLILVSLLIVFIIICVRRPFRVTSYNFYIIFNFVCLLIVCFLGLLDSFGSIRSAFLTPTYLIWELAGIVGCWVIVTVVWLIYIICRYNGCCCRDDPLWPRMTSHGLDELSDDTRKYMQSLLHGRIVLEYALTTSPLFSPAHELARQIHIINAYSREAELLRDPIHDALWDLLDDLIEAHSKIAPISLFAESVKSSIRQTAGDLMRVMPAFKRRLAQREYDFCLMTPEKRRMLLKMYIIGVFVNDRRDRSRDYQKADVVKKLYNPKKSIVLQTRDVDFDDDDDDVGYYDDDENMYSEDVGLGPTGPRTTYSLYRPDTADSDIVDLMSDEELAEYERRNRPARNDTFSSLDDLNDSIDINAMMAGIPSLTASRSASAASVPNSFSSRLDLGNMISSQDLTTVKDESADVTIDMEPEPERQSQAPQLQEEEAVSMVTETASVMTETASAVTERQTDDGSGKEVKKKKSSANLLPKSKKVSKTTEAATAVTEPQSDNESGKEMKKMKSSDDLLPKKKKKKSSSKKKKGLQKK</sequence>
<feature type="transmembrane region" description="Helical" evidence="2">
    <location>
        <begin position="188"/>
        <end position="209"/>
    </location>
</feature>
<evidence type="ECO:0000313" key="4">
    <source>
        <dbReference type="RefSeq" id="XP_006822682.1"/>
    </source>
</evidence>
<accession>A0ABM0MRP1</accession>
<feature type="transmembrane region" description="Helical" evidence="2">
    <location>
        <begin position="229"/>
        <end position="253"/>
    </location>
</feature>
<protein>
    <submittedName>
        <fullName evidence="4">Uncharacterized protein LOC100373635</fullName>
    </submittedName>
</protein>
<feature type="compositionally biased region" description="Basic and acidic residues" evidence="1">
    <location>
        <begin position="825"/>
        <end position="841"/>
    </location>
</feature>
<evidence type="ECO:0000313" key="3">
    <source>
        <dbReference type="Proteomes" id="UP000694865"/>
    </source>
</evidence>
<keyword evidence="2" id="KW-0472">Membrane</keyword>
<organism evidence="3 4">
    <name type="scientific">Saccoglossus kowalevskii</name>
    <name type="common">Acorn worm</name>
    <dbReference type="NCBI Taxonomy" id="10224"/>
    <lineage>
        <taxon>Eukaryota</taxon>
        <taxon>Metazoa</taxon>
        <taxon>Hemichordata</taxon>
        <taxon>Enteropneusta</taxon>
        <taxon>Harrimaniidae</taxon>
        <taxon>Saccoglossus</taxon>
    </lineage>
</organism>
<dbReference type="RefSeq" id="XP_006822682.1">
    <property type="nucleotide sequence ID" value="XM_006822619.1"/>
</dbReference>
<feature type="transmembrane region" description="Helical" evidence="2">
    <location>
        <begin position="304"/>
        <end position="325"/>
    </location>
</feature>
<feature type="compositionally biased region" description="Basic residues" evidence="1">
    <location>
        <begin position="842"/>
        <end position="859"/>
    </location>
</feature>
<dbReference type="GeneID" id="100373635"/>
<keyword evidence="2" id="KW-1133">Transmembrane helix</keyword>
<feature type="transmembrane region" description="Helical" evidence="2">
    <location>
        <begin position="391"/>
        <end position="415"/>
    </location>
</feature>
<feature type="transmembrane region" description="Helical" evidence="2">
    <location>
        <begin position="357"/>
        <end position="379"/>
    </location>
</feature>
<feature type="compositionally biased region" description="Polar residues" evidence="1">
    <location>
        <begin position="810"/>
        <end position="824"/>
    </location>
</feature>
<feature type="compositionally biased region" description="Basic and acidic residues" evidence="1">
    <location>
        <begin position="781"/>
        <end position="790"/>
    </location>
</feature>
<reference evidence="4" key="1">
    <citation type="submission" date="2025-08" db="UniProtKB">
        <authorList>
            <consortium name="RefSeq"/>
        </authorList>
    </citation>
    <scope>IDENTIFICATION</scope>
    <source>
        <tissue evidence="4">Testes</tissue>
    </source>
</reference>
<evidence type="ECO:0000256" key="1">
    <source>
        <dbReference type="SAM" id="MobiDB-lite"/>
    </source>
</evidence>
<feature type="region of interest" description="Disordered" evidence="1">
    <location>
        <begin position="742"/>
        <end position="859"/>
    </location>
</feature>
<feature type="transmembrane region" description="Helical" evidence="2">
    <location>
        <begin position="70"/>
        <end position="94"/>
    </location>
</feature>
<proteinExistence type="predicted"/>
<name>A0ABM0MRP1_SACKO</name>
<dbReference type="Proteomes" id="UP000694865">
    <property type="component" value="Unplaced"/>
</dbReference>
<evidence type="ECO:0000256" key="2">
    <source>
        <dbReference type="SAM" id="Phobius"/>
    </source>
</evidence>
<feature type="transmembrane region" description="Helical" evidence="2">
    <location>
        <begin position="332"/>
        <end position="351"/>
    </location>
</feature>
<keyword evidence="2" id="KW-0812">Transmembrane</keyword>
<feature type="compositionally biased region" description="Polar residues" evidence="1">
    <location>
        <begin position="764"/>
        <end position="780"/>
    </location>
</feature>
<keyword evidence="3" id="KW-1185">Reference proteome</keyword>
<gene>
    <name evidence="4" type="primary">LOC100373635</name>
</gene>
<feature type="transmembrane region" description="Helical" evidence="2">
    <location>
        <begin position="147"/>
        <end position="168"/>
    </location>
</feature>